<evidence type="ECO:0000313" key="1">
    <source>
        <dbReference type="EMBL" id="EET87567.1"/>
    </source>
</evidence>
<dbReference type="AlphaFoldDB" id="C6PT46"/>
<organism evidence="1 2">
    <name type="scientific">Clostridium carboxidivorans P7</name>
    <dbReference type="NCBI Taxonomy" id="536227"/>
    <lineage>
        <taxon>Bacteria</taxon>
        <taxon>Bacillati</taxon>
        <taxon>Bacillota</taxon>
        <taxon>Clostridia</taxon>
        <taxon>Eubacteriales</taxon>
        <taxon>Clostridiaceae</taxon>
        <taxon>Clostridium</taxon>
    </lineage>
</organism>
<dbReference type="InterPro" id="IPR007253">
    <property type="entry name" value="Cell_wall-bd_2"/>
</dbReference>
<proteinExistence type="predicted"/>
<reference evidence="1 2" key="1">
    <citation type="submission" date="2009-06" db="EMBL/GenBank/DDBJ databases">
        <title>The draft genome of Clostridium carboxidivorans P7.</title>
        <authorList>
            <consortium name="US DOE Joint Genome Institute (JGI-PGF)"/>
            <person name="Lucas S."/>
            <person name="Copeland A."/>
            <person name="Lapidus A."/>
            <person name="Glavina del Rio T."/>
            <person name="Tice H."/>
            <person name="Bruce D."/>
            <person name="Goodwin L."/>
            <person name="Pitluck S."/>
            <person name="Larimer F."/>
            <person name="Land M.L."/>
            <person name="Hauser L."/>
            <person name="Hemme C.L."/>
        </authorList>
    </citation>
    <scope>NUCLEOTIDE SEQUENCE [LARGE SCALE GENOMIC DNA]</scope>
    <source>
        <strain evidence="1 2">P7</strain>
    </source>
</reference>
<keyword evidence="2" id="KW-1185">Reference proteome</keyword>
<dbReference type="Pfam" id="PF04122">
    <property type="entry name" value="CW_binding_2"/>
    <property type="match status" value="3"/>
</dbReference>
<dbReference type="eggNOG" id="COG2247">
    <property type="taxonomic scope" value="Bacteria"/>
</dbReference>
<dbReference type="EMBL" id="ACVI01000027">
    <property type="protein sequence ID" value="EET87567.1"/>
    <property type="molecule type" value="Genomic_DNA"/>
</dbReference>
<evidence type="ECO:0000313" key="2">
    <source>
        <dbReference type="Proteomes" id="UP000004198"/>
    </source>
</evidence>
<dbReference type="PANTHER" id="PTHR30032:SF8">
    <property type="entry name" value="GERMINATION-SPECIFIC N-ACETYLMURAMOYL-L-ALANINE AMIDASE"/>
    <property type="match status" value="1"/>
</dbReference>
<gene>
    <name evidence="1" type="ORF">CcarbDRAFT_1963</name>
</gene>
<protein>
    <submittedName>
        <fullName evidence="1">Putative cell wall binding repeat 2-containing protein</fullName>
    </submittedName>
</protein>
<comment type="caution">
    <text evidence="1">The sequence shown here is derived from an EMBL/GenBank/DDBJ whole genome shotgun (WGS) entry which is preliminary data.</text>
</comment>
<sequence length="345" mass="37054">MFADAITASPLAKKLNNAPILLTEGNNLTTLTKERLQILGVKTVYIIGGTGVISNNIVNTLSSININSKRIGGVDRYETSIKVAKELTGGNASGMFVVSGDTFEDALSTAPIASKLQYPIILVAKNYVPASVKNYAASAKDKDLILVGGADVLDSNISNELKATKVYSQSDKYSRNLALINDFKGNLDLNKVLVASDSAFADALSGSALAGKSSNPIILLGNSNIDTISNFISKNDVKNVNVLGERGVISDNAVNSIIGTSTAPNSYLDSIADNTDLTDAQVDYLLSQLQGDWYKQIYLEDKKVSIPYDSKILHFNTKTSGKYQLITAYKNDAQLENIQKIQKNI</sequence>
<dbReference type="InterPro" id="IPR051922">
    <property type="entry name" value="Bact_Sporulation_Assoc"/>
</dbReference>
<dbReference type="PANTHER" id="PTHR30032">
    <property type="entry name" value="N-ACETYLMURAMOYL-L-ALANINE AMIDASE-RELATED"/>
    <property type="match status" value="1"/>
</dbReference>
<accession>C6PT46</accession>
<dbReference type="Proteomes" id="UP000004198">
    <property type="component" value="Unassembled WGS sequence"/>
</dbReference>
<name>C6PT46_9CLOT</name>
<dbReference type="Gene3D" id="3.40.50.12090">
    <property type="match status" value="1"/>
</dbReference>